<sequence>MSGGPRHTVPVDVHLLLRRDGGRGPEVLLSRRAGPVYATGLWHLPSGHLDPGEDMVEAVIREAREETGVLIAAPDVTAAVTVHHRPPRGSGSRIGIFFEVRRWAGLPRVREPDRCDGMGWYPLGSLPEPMVAYCRAGLDAYRAGLPAAVHFQQPGDLVEYAADGIDRTHLLPGPPPPDGTEPEHRAADRSGVGGVPRTITGGEETRLVVLRGNSASGKSSVAAGIRDRFGRGLALVGQDNLRRIVLRERDVPGGANIGLIDTVARHALDAGYHVVVEGILYADRYGDMLAGLLGDHRGVSRCYYLDIPIEETLTRHASKADPDYLAQVTERELRDWYRGRDLLPGGVETVIGADSTLADTVERIMRDTGLAGRRESC</sequence>
<dbReference type="Gene3D" id="3.40.50.300">
    <property type="entry name" value="P-loop containing nucleotide triphosphate hydrolases"/>
    <property type="match status" value="1"/>
</dbReference>
<dbReference type="InterPro" id="IPR000086">
    <property type="entry name" value="NUDIX_hydrolase_dom"/>
</dbReference>
<dbReference type="InterPro" id="IPR015797">
    <property type="entry name" value="NUDIX_hydrolase-like_dom_sf"/>
</dbReference>
<dbReference type="CDD" id="cd04683">
    <property type="entry name" value="NUDIX_Hydrolase"/>
    <property type="match status" value="1"/>
</dbReference>
<dbReference type="PROSITE" id="PS51462">
    <property type="entry name" value="NUDIX"/>
    <property type="match status" value="1"/>
</dbReference>
<organism evidence="6 7">
    <name type="scientific">Streptomyces nojiriensis</name>
    <dbReference type="NCBI Taxonomy" id="66374"/>
    <lineage>
        <taxon>Bacteria</taxon>
        <taxon>Bacillati</taxon>
        <taxon>Actinomycetota</taxon>
        <taxon>Actinomycetes</taxon>
        <taxon>Kitasatosporales</taxon>
        <taxon>Streptomycetaceae</taxon>
        <taxon>Streptomyces</taxon>
    </lineage>
</organism>
<dbReference type="EMBL" id="BNEC01000005">
    <property type="protein sequence ID" value="GHI69171.1"/>
    <property type="molecule type" value="Genomic_DNA"/>
</dbReference>
<evidence type="ECO:0000256" key="2">
    <source>
        <dbReference type="ARBA" id="ARBA00022801"/>
    </source>
</evidence>
<dbReference type="InterPro" id="IPR020476">
    <property type="entry name" value="Nudix_hydrolase"/>
</dbReference>
<dbReference type="InterPro" id="IPR020084">
    <property type="entry name" value="NUDIX_hydrolase_CS"/>
</dbReference>
<dbReference type="InterPro" id="IPR027417">
    <property type="entry name" value="P-loop_NTPase"/>
</dbReference>
<name>A0ABQ3SM16_9ACTN</name>
<evidence type="ECO:0000313" key="7">
    <source>
        <dbReference type="Proteomes" id="UP000613974"/>
    </source>
</evidence>
<keyword evidence="2 3" id="KW-0378">Hydrolase</keyword>
<dbReference type="PROSITE" id="PS00893">
    <property type="entry name" value="NUDIX_BOX"/>
    <property type="match status" value="1"/>
</dbReference>
<dbReference type="Pfam" id="PF00293">
    <property type="entry name" value="NUDIX"/>
    <property type="match status" value="1"/>
</dbReference>
<feature type="region of interest" description="Disordered" evidence="4">
    <location>
        <begin position="168"/>
        <end position="199"/>
    </location>
</feature>
<proteinExistence type="inferred from homology"/>
<evidence type="ECO:0000256" key="3">
    <source>
        <dbReference type="RuleBase" id="RU003476"/>
    </source>
</evidence>
<keyword evidence="7" id="KW-1185">Reference proteome</keyword>
<dbReference type="SUPFAM" id="SSF52540">
    <property type="entry name" value="P-loop containing nucleoside triphosphate hydrolases"/>
    <property type="match status" value="1"/>
</dbReference>
<evidence type="ECO:0000256" key="4">
    <source>
        <dbReference type="SAM" id="MobiDB-lite"/>
    </source>
</evidence>
<protein>
    <recommendedName>
        <fullName evidence="5">Nudix hydrolase domain-containing protein</fullName>
    </recommendedName>
</protein>
<dbReference type="PANTHER" id="PTHR43736:SF1">
    <property type="entry name" value="DIHYDRONEOPTERIN TRIPHOSPHATE DIPHOSPHATASE"/>
    <property type="match status" value="1"/>
</dbReference>
<reference evidence="7" key="1">
    <citation type="submission" date="2023-07" db="EMBL/GenBank/DDBJ databases">
        <title>Whole genome shotgun sequence of Streptomyces nojiriensis NBRC 13794.</title>
        <authorList>
            <person name="Komaki H."/>
            <person name="Tamura T."/>
        </authorList>
    </citation>
    <scope>NUCLEOTIDE SEQUENCE [LARGE SCALE GENOMIC DNA]</scope>
    <source>
        <strain evidence="7">NBRC 13794</strain>
    </source>
</reference>
<accession>A0ABQ3SM16</accession>
<feature type="domain" description="Nudix hydrolase" evidence="5">
    <location>
        <begin position="6"/>
        <end position="143"/>
    </location>
</feature>
<gene>
    <name evidence="6" type="ORF">Snoj_30890</name>
</gene>
<evidence type="ECO:0000313" key="6">
    <source>
        <dbReference type="EMBL" id="GHI69171.1"/>
    </source>
</evidence>
<comment type="similarity">
    <text evidence="1 3">Belongs to the Nudix hydrolase family.</text>
</comment>
<dbReference type="Gene3D" id="3.90.79.10">
    <property type="entry name" value="Nucleoside Triphosphate Pyrophosphohydrolase"/>
    <property type="match status" value="1"/>
</dbReference>
<dbReference type="PRINTS" id="PR00502">
    <property type="entry name" value="NUDIXFAMILY"/>
</dbReference>
<dbReference type="SUPFAM" id="SSF55811">
    <property type="entry name" value="Nudix"/>
    <property type="match status" value="1"/>
</dbReference>
<evidence type="ECO:0000259" key="5">
    <source>
        <dbReference type="PROSITE" id="PS51462"/>
    </source>
</evidence>
<evidence type="ECO:0000256" key="1">
    <source>
        <dbReference type="ARBA" id="ARBA00005582"/>
    </source>
</evidence>
<dbReference type="PANTHER" id="PTHR43736">
    <property type="entry name" value="ADP-RIBOSE PYROPHOSPHATASE"/>
    <property type="match status" value="1"/>
</dbReference>
<dbReference type="Proteomes" id="UP000613974">
    <property type="component" value="Unassembled WGS sequence"/>
</dbReference>
<comment type="caution">
    <text evidence="6">The sequence shown here is derived from an EMBL/GenBank/DDBJ whole genome shotgun (WGS) entry which is preliminary data.</text>
</comment>